<evidence type="ECO:0000256" key="1">
    <source>
        <dbReference type="ARBA" id="ARBA00004141"/>
    </source>
</evidence>
<dbReference type="GO" id="GO:0015343">
    <property type="term" value="F:siderophore-iron transmembrane transporter activity"/>
    <property type="evidence" value="ECO:0007669"/>
    <property type="project" value="TreeGrafter"/>
</dbReference>
<reference evidence="6 7" key="1">
    <citation type="submission" date="2019-09" db="EMBL/GenBank/DDBJ databases">
        <title>Draft genome of the ectomycorrhizal ascomycete Sphaerosporella brunnea.</title>
        <authorList>
            <consortium name="DOE Joint Genome Institute"/>
            <person name="Benucci G.M."/>
            <person name="Marozzi G."/>
            <person name="Antonielli L."/>
            <person name="Sanchez S."/>
            <person name="Marco P."/>
            <person name="Wang X."/>
            <person name="Falini L.B."/>
            <person name="Barry K."/>
            <person name="Haridas S."/>
            <person name="Lipzen A."/>
            <person name="Labutti K."/>
            <person name="Grigoriev I.V."/>
            <person name="Murat C."/>
            <person name="Martin F."/>
            <person name="Albertini E."/>
            <person name="Donnini D."/>
            <person name="Bonito G."/>
        </authorList>
    </citation>
    <scope>NUCLEOTIDE SEQUENCE [LARGE SCALE GENOMIC DNA]</scope>
    <source>
        <strain evidence="6 7">Sb_GMNB300</strain>
    </source>
</reference>
<evidence type="ECO:0000256" key="3">
    <source>
        <dbReference type="ARBA" id="ARBA00022989"/>
    </source>
</evidence>
<dbReference type="PANTHER" id="PTHR23501:SF87">
    <property type="entry name" value="SIDEROPHORE IRON TRANSPORTER 2"/>
    <property type="match status" value="1"/>
</dbReference>
<feature type="transmembrane region" description="Helical" evidence="5">
    <location>
        <begin position="199"/>
        <end position="218"/>
    </location>
</feature>
<feature type="transmembrane region" description="Helical" evidence="5">
    <location>
        <begin position="363"/>
        <end position="383"/>
    </location>
</feature>
<evidence type="ECO:0000256" key="5">
    <source>
        <dbReference type="SAM" id="Phobius"/>
    </source>
</evidence>
<accession>A0A5J5ECE1</accession>
<feature type="transmembrane region" description="Helical" evidence="5">
    <location>
        <begin position="77"/>
        <end position="97"/>
    </location>
</feature>
<dbReference type="OrthoDB" id="2241241at2759"/>
<keyword evidence="2 5" id="KW-0812">Transmembrane</keyword>
<keyword evidence="4 5" id="KW-0472">Membrane</keyword>
<dbReference type="GO" id="GO:0005886">
    <property type="term" value="C:plasma membrane"/>
    <property type="evidence" value="ECO:0007669"/>
    <property type="project" value="TreeGrafter"/>
</dbReference>
<evidence type="ECO:0000313" key="7">
    <source>
        <dbReference type="Proteomes" id="UP000326924"/>
    </source>
</evidence>
<feature type="transmembrane region" description="Helical" evidence="5">
    <location>
        <begin position="392"/>
        <end position="411"/>
    </location>
</feature>
<feature type="transmembrane region" description="Helical" evidence="5">
    <location>
        <begin position="253"/>
        <end position="272"/>
    </location>
</feature>
<dbReference type="Gene3D" id="1.20.1250.20">
    <property type="entry name" value="MFS general substrate transporter like domains"/>
    <property type="match status" value="2"/>
</dbReference>
<evidence type="ECO:0000256" key="4">
    <source>
        <dbReference type="ARBA" id="ARBA00023136"/>
    </source>
</evidence>
<dbReference type="FunCoup" id="A0A5J5ECE1">
    <property type="interactions" value="42"/>
</dbReference>
<dbReference type="Proteomes" id="UP000326924">
    <property type="component" value="Unassembled WGS sequence"/>
</dbReference>
<proteinExistence type="predicted"/>
<gene>
    <name evidence="6" type="ORF">FN846DRAFT_788623</name>
</gene>
<dbReference type="InterPro" id="IPR036259">
    <property type="entry name" value="MFS_trans_sf"/>
</dbReference>
<feature type="transmembrane region" description="Helical" evidence="5">
    <location>
        <begin position="109"/>
        <end position="136"/>
    </location>
</feature>
<comment type="subcellular location">
    <subcellularLocation>
        <location evidence="1">Membrane</location>
        <topology evidence="1">Multi-pass membrane protein</topology>
    </subcellularLocation>
</comment>
<evidence type="ECO:0000256" key="2">
    <source>
        <dbReference type="ARBA" id="ARBA00022692"/>
    </source>
</evidence>
<dbReference type="InterPro" id="IPR011701">
    <property type="entry name" value="MFS"/>
</dbReference>
<keyword evidence="7" id="KW-1185">Reference proteome</keyword>
<dbReference type="AlphaFoldDB" id="A0A5J5ECE1"/>
<dbReference type="EMBL" id="VXIS01000545">
    <property type="protein sequence ID" value="KAA8892923.1"/>
    <property type="molecule type" value="Genomic_DNA"/>
</dbReference>
<comment type="caution">
    <text evidence="6">The sequence shown here is derived from an EMBL/GenBank/DDBJ whole genome shotgun (WGS) entry which is preliminary data.</text>
</comment>
<dbReference type="SUPFAM" id="SSF103473">
    <property type="entry name" value="MFS general substrate transporter"/>
    <property type="match status" value="1"/>
</dbReference>
<feature type="transmembrane region" description="Helical" evidence="5">
    <location>
        <begin position="417"/>
        <end position="436"/>
    </location>
</feature>
<feature type="transmembrane region" description="Helical" evidence="5">
    <location>
        <begin position="323"/>
        <end position="343"/>
    </location>
</feature>
<dbReference type="PANTHER" id="PTHR23501">
    <property type="entry name" value="MAJOR FACILITATOR SUPERFAMILY"/>
    <property type="match status" value="1"/>
</dbReference>
<dbReference type="Pfam" id="PF07690">
    <property type="entry name" value="MFS_1"/>
    <property type="match status" value="1"/>
</dbReference>
<sequence>MATTTSTDETAAKVDIESSGQGQTGVLKTEAIQKSWTRRSLWTAYTGMFLMCLSTSLDSQTTSNLSSFATSGFGKHSLLSTIGVIGNVLNAVLQPPIAKFADVFGRFEAWALALSLYILGYSISAGSGSITAYAVAKVFEASGNTGLRMLQQVFIADTSDLLNRALLSSVPDVPFLGTVWIGPVIAGALGKAGKWRWGFGMWVFITPAFSAPLLWCLWRNARKAKRAGNYPEFPWKRQGIAQAAVTVVKELDLVGMLLLTAGFMCLMTPLTLERYVAGGFGDPKLVGPMVAGGVCLLLFPLWEMSPRLAPTPIIPFQLFKNRTVMAGCLTGFFYFMAFFLSVQPYYFSYLSVARNLSATASGHLVHIFSFSCTVTVLFVGVLIKRIGRYKRFLLLGVVLYSAGILLMLFFRHHKNTIPVNAGIQVLVGIGGGFVNVPIQLGMQASVAPKDVACTTALFLTTLSLGGAVGSGVSGAVWSGLLKPKLQKYLPEEMAGEVDTIFGNFLKATELEWGSVEREAVVRAYDETMRTLLIVAVAVCVPMWLLAPCMKSLNLKLKEIEVGDRGVIVGRSGKEKAEAEGN</sequence>
<feature type="transmembrane region" description="Helical" evidence="5">
    <location>
        <begin position="284"/>
        <end position="302"/>
    </location>
</feature>
<protein>
    <submittedName>
        <fullName evidence="6">Major facilitator superfamily domain-containing protein</fullName>
    </submittedName>
</protein>
<feature type="transmembrane region" description="Helical" evidence="5">
    <location>
        <begin position="457"/>
        <end position="480"/>
    </location>
</feature>
<keyword evidence="3 5" id="KW-1133">Transmembrane helix</keyword>
<organism evidence="6 7">
    <name type="scientific">Sphaerosporella brunnea</name>
    <dbReference type="NCBI Taxonomy" id="1250544"/>
    <lineage>
        <taxon>Eukaryota</taxon>
        <taxon>Fungi</taxon>
        <taxon>Dikarya</taxon>
        <taxon>Ascomycota</taxon>
        <taxon>Pezizomycotina</taxon>
        <taxon>Pezizomycetes</taxon>
        <taxon>Pezizales</taxon>
        <taxon>Pyronemataceae</taxon>
        <taxon>Sphaerosporella</taxon>
    </lineage>
</organism>
<name>A0A5J5ECE1_9PEZI</name>
<dbReference type="InParanoid" id="A0A5J5ECE1"/>
<feature type="transmembrane region" description="Helical" evidence="5">
    <location>
        <begin position="530"/>
        <end position="549"/>
    </location>
</feature>
<evidence type="ECO:0000313" key="6">
    <source>
        <dbReference type="EMBL" id="KAA8892923.1"/>
    </source>
</evidence>